<organism evidence="1 2">
    <name type="scientific">Ancylobacter rudongensis</name>
    <dbReference type="NCBI Taxonomy" id="177413"/>
    <lineage>
        <taxon>Bacteria</taxon>
        <taxon>Pseudomonadati</taxon>
        <taxon>Pseudomonadota</taxon>
        <taxon>Alphaproteobacteria</taxon>
        <taxon>Hyphomicrobiales</taxon>
        <taxon>Xanthobacteraceae</taxon>
        <taxon>Ancylobacter</taxon>
    </lineage>
</organism>
<name>A0A1G4PPT6_9HYPH</name>
<dbReference type="Proteomes" id="UP000198889">
    <property type="component" value="Unassembled WGS sequence"/>
</dbReference>
<dbReference type="RefSeq" id="WP_091436143.1">
    <property type="nucleotide sequence ID" value="NZ_FMTP01000001.1"/>
</dbReference>
<dbReference type="AlphaFoldDB" id="A0A1G4PPT6"/>
<dbReference type="STRING" id="177413.SAMN05660859_0699"/>
<gene>
    <name evidence="1" type="ORF">SAMN05660859_0699</name>
</gene>
<proteinExistence type="predicted"/>
<accession>A0A1G4PPT6</accession>
<dbReference type="EMBL" id="FMTP01000001">
    <property type="protein sequence ID" value="SCW34323.1"/>
    <property type="molecule type" value="Genomic_DNA"/>
</dbReference>
<sequence>MTAGIQSEWIRGSKAIAHELGVSLATFFRMRKSRKDLPLRKGCAGGKTSPLEITREDLEAFVRGWKG</sequence>
<protein>
    <submittedName>
        <fullName evidence="1">Uncharacterized protein</fullName>
    </submittedName>
</protein>
<evidence type="ECO:0000313" key="2">
    <source>
        <dbReference type="Proteomes" id="UP000198889"/>
    </source>
</evidence>
<keyword evidence="2" id="KW-1185">Reference proteome</keyword>
<evidence type="ECO:0000313" key="1">
    <source>
        <dbReference type="EMBL" id="SCW34323.1"/>
    </source>
</evidence>
<reference evidence="2" key="1">
    <citation type="submission" date="2016-10" db="EMBL/GenBank/DDBJ databases">
        <authorList>
            <person name="Varghese N."/>
            <person name="Submissions S."/>
        </authorList>
    </citation>
    <scope>NUCLEOTIDE SEQUENCE [LARGE SCALE GENOMIC DNA]</scope>
    <source>
        <strain evidence="2">CGMCC 1.1761</strain>
    </source>
</reference>